<organism evidence="8 9">
    <name type="scientific">Allosphingosinicella deserti</name>
    <dbReference type="NCBI Taxonomy" id="2116704"/>
    <lineage>
        <taxon>Bacteria</taxon>
        <taxon>Pseudomonadati</taxon>
        <taxon>Pseudomonadota</taxon>
        <taxon>Alphaproteobacteria</taxon>
        <taxon>Sphingomonadales</taxon>
        <taxon>Sphingomonadaceae</taxon>
        <taxon>Allosphingosinicella</taxon>
    </lineage>
</organism>
<dbReference type="OrthoDB" id="7388356at2"/>
<evidence type="ECO:0000313" key="8">
    <source>
        <dbReference type="EMBL" id="PSJ39686.1"/>
    </source>
</evidence>
<dbReference type="AlphaFoldDB" id="A0A2P7QP00"/>
<evidence type="ECO:0000256" key="1">
    <source>
        <dbReference type="ARBA" id="ARBA00009764"/>
    </source>
</evidence>
<comment type="subunit">
    <text evidence="2 5">Homopentamer.</text>
</comment>
<feature type="domain" description="Flagellar hook-associated protein 2 N-terminal" evidence="6">
    <location>
        <begin position="13"/>
        <end position="111"/>
    </location>
</feature>
<dbReference type="PANTHER" id="PTHR30288:SF0">
    <property type="entry name" value="FLAGELLAR HOOK-ASSOCIATED PROTEIN 2"/>
    <property type="match status" value="1"/>
</dbReference>
<evidence type="ECO:0000256" key="2">
    <source>
        <dbReference type="ARBA" id="ARBA00011255"/>
    </source>
</evidence>
<keyword evidence="5" id="KW-0964">Secreted</keyword>
<keyword evidence="8" id="KW-0969">Cilium</keyword>
<evidence type="ECO:0000259" key="6">
    <source>
        <dbReference type="Pfam" id="PF02465"/>
    </source>
</evidence>
<keyword evidence="9" id="KW-1185">Reference proteome</keyword>
<comment type="function">
    <text evidence="5">Required for morphogenesis and for the elongation of the flagellar filament by facilitating polymerization of the flagellin monomers at the tip of growing filament. Forms a capping structure, which prevents flagellin subunits (transported through the central channel of the flagellum) from leaking out without polymerization at the distal end.</text>
</comment>
<comment type="caution">
    <text evidence="8">The sequence shown here is derived from an EMBL/GenBank/DDBJ whole genome shotgun (WGS) entry which is preliminary data.</text>
</comment>
<dbReference type="Pfam" id="PF02465">
    <property type="entry name" value="FliD_N"/>
    <property type="match status" value="1"/>
</dbReference>
<gene>
    <name evidence="8" type="ORF">C7I55_13930</name>
</gene>
<accession>A0A2P7QP00</accession>
<dbReference type="Pfam" id="PF07196">
    <property type="entry name" value="Flagellin_IN"/>
    <property type="match status" value="1"/>
</dbReference>
<dbReference type="Pfam" id="PF07195">
    <property type="entry name" value="FliD_C"/>
    <property type="match status" value="1"/>
</dbReference>
<keyword evidence="8" id="KW-0966">Cell projection</keyword>
<dbReference type="GO" id="GO:0005576">
    <property type="term" value="C:extracellular region"/>
    <property type="evidence" value="ECO:0007669"/>
    <property type="project" value="UniProtKB-SubCell"/>
</dbReference>
<evidence type="ECO:0000256" key="3">
    <source>
        <dbReference type="ARBA" id="ARBA00023054"/>
    </source>
</evidence>
<sequence>MVSSISYSLGIGSGIDIKSLVDSLAEADRGPKEALIKRREEANAAKISALAEASSAIDSFAGALSGLISGGTLFTQPSVSDSSLVGATALPGARLTNLAADLEVVQLAKAQTIQSAQLAGEAAPVGQGDLTLVTAAGSFVVTIDASNDSLTGLAAAINGKNAGVTASVITDGTSARLVLKGATGAAQAFTLGVPAGTANGLDRFAFGGSATGGMTAAQAAQDAIVRLDGVEVRRPSNSIKDLVPDVQLDLKRALPGATVTLGITRPGAAIEQGVADFVSAFNELNTLLAKATAAGGEGSDTGALRGDVSIRELQRRLKELPSMRLASQGGIHTLAEIGVATNRDGSLSLNSVRLKAALITDPAGVEALFNPTQYSSSPLLSITTAMGRAKPGTYTFTNVVLGGTGVDATGLIDGVAATGSGNFLIAPGNSAAVGLAVEVKGGFASATVTIDPGLGGALQGIRDALRARSGPIATSQNRLTEEKADIADDRAKLETRSSAYYDKLLTQFTAMERRVSAFKATQTYLEQQIKAWNGGND</sequence>
<name>A0A2P7QP00_9SPHN</name>
<dbReference type="RefSeq" id="WP_106513582.1">
    <property type="nucleotide sequence ID" value="NZ_PXYI01000004.1"/>
</dbReference>
<reference evidence="8 9" key="1">
    <citation type="submission" date="2018-03" db="EMBL/GenBank/DDBJ databases">
        <title>The draft genome of Sphingosinicella sp. GL-C-18.</title>
        <authorList>
            <person name="Liu L."/>
            <person name="Li L."/>
            <person name="Liang L."/>
            <person name="Zhang X."/>
            <person name="Wang T."/>
        </authorList>
    </citation>
    <scope>NUCLEOTIDE SEQUENCE [LARGE SCALE GENOMIC DNA]</scope>
    <source>
        <strain evidence="8 9">GL-C-18</strain>
    </source>
</reference>
<evidence type="ECO:0000259" key="7">
    <source>
        <dbReference type="Pfam" id="PF07195"/>
    </source>
</evidence>
<dbReference type="InterPro" id="IPR040026">
    <property type="entry name" value="FliD"/>
</dbReference>
<keyword evidence="8" id="KW-0282">Flagellum</keyword>
<evidence type="ECO:0000313" key="9">
    <source>
        <dbReference type="Proteomes" id="UP000241167"/>
    </source>
</evidence>
<dbReference type="GO" id="GO:0007155">
    <property type="term" value="P:cell adhesion"/>
    <property type="evidence" value="ECO:0007669"/>
    <property type="project" value="InterPro"/>
</dbReference>
<proteinExistence type="inferred from homology"/>
<dbReference type="EMBL" id="PXYI01000004">
    <property type="protein sequence ID" value="PSJ39686.1"/>
    <property type="molecule type" value="Genomic_DNA"/>
</dbReference>
<dbReference type="InterPro" id="IPR010810">
    <property type="entry name" value="Flagellin_hook_IN_motif"/>
</dbReference>
<comment type="subcellular location">
    <subcellularLocation>
        <location evidence="5">Secreted</location>
    </subcellularLocation>
    <subcellularLocation>
        <location evidence="5">Bacterial flagellum</location>
    </subcellularLocation>
</comment>
<protein>
    <recommendedName>
        <fullName evidence="5">Flagellar hook-associated protein 2</fullName>
        <shortName evidence="5">HAP2</shortName>
    </recommendedName>
    <alternativeName>
        <fullName evidence="5">Flagellar cap protein</fullName>
    </alternativeName>
</protein>
<dbReference type="Proteomes" id="UP000241167">
    <property type="component" value="Unassembled WGS sequence"/>
</dbReference>
<dbReference type="PANTHER" id="PTHR30288">
    <property type="entry name" value="FLAGELLAR CAP/ASSEMBLY PROTEIN FLID"/>
    <property type="match status" value="1"/>
</dbReference>
<dbReference type="GO" id="GO:0071973">
    <property type="term" value="P:bacterial-type flagellum-dependent cell motility"/>
    <property type="evidence" value="ECO:0007669"/>
    <property type="project" value="TreeGrafter"/>
</dbReference>
<dbReference type="InterPro" id="IPR003481">
    <property type="entry name" value="FliD_N"/>
</dbReference>
<evidence type="ECO:0000256" key="5">
    <source>
        <dbReference type="RuleBase" id="RU362066"/>
    </source>
</evidence>
<keyword evidence="3" id="KW-0175">Coiled coil</keyword>
<dbReference type="InterPro" id="IPR010809">
    <property type="entry name" value="FliD_C"/>
</dbReference>
<comment type="similarity">
    <text evidence="1 5">Belongs to the FliD family.</text>
</comment>
<evidence type="ECO:0000256" key="4">
    <source>
        <dbReference type="ARBA" id="ARBA00023143"/>
    </source>
</evidence>
<feature type="domain" description="Flagellar hook-associated protein 2 C-terminal" evidence="7">
    <location>
        <begin position="220"/>
        <end position="518"/>
    </location>
</feature>
<keyword evidence="4 5" id="KW-0975">Bacterial flagellum</keyword>
<dbReference type="GO" id="GO:0009421">
    <property type="term" value="C:bacterial-type flagellum filament cap"/>
    <property type="evidence" value="ECO:0007669"/>
    <property type="project" value="InterPro"/>
</dbReference>
<dbReference type="GO" id="GO:0009424">
    <property type="term" value="C:bacterial-type flagellum hook"/>
    <property type="evidence" value="ECO:0007669"/>
    <property type="project" value="UniProtKB-UniRule"/>
</dbReference>